<feature type="transmembrane region" description="Helical" evidence="1">
    <location>
        <begin position="6"/>
        <end position="25"/>
    </location>
</feature>
<dbReference type="EMBL" id="CAADRM010000055">
    <property type="protein sequence ID" value="VFU12779.1"/>
    <property type="molecule type" value="Genomic_DNA"/>
</dbReference>
<name>A0A485LYW0_9ZZZZ</name>
<protein>
    <recommendedName>
        <fullName evidence="2">DUF218 domain-containing protein</fullName>
    </recommendedName>
</protein>
<evidence type="ECO:0000256" key="1">
    <source>
        <dbReference type="SAM" id="Phobius"/>
    </source>
</evidence>
<gene>
    <name evidence="3" type="ORF">SCFA_1480005</name>
</gene>
<keyword evidence="1" id="KW-0812">Transmembrane</keyword>
<dbReference type="AlphaFoldDB" id="A0A485LYW0"/>
<dbReference type="InterPro" id="IPR003848">
    <property type="entry name" value="DUF218"/>
</dbReference>
<proteinExistence type="predicted"/>
<keyword evidence="1" id="KW-0472">Membrane</keyword>
<accession>A0A485LYW0</accession>
<keyword evidence="1" id="KW-1133">Transmembrane helix</keyword>
<organism evidence="3">
    <name type="scientific">anaerobic digester metagenome</name>
    <dbReference type="NCBI Taxonomy" id="1263854"/>
    <lineage>
        <taxon>unclassified sequences</taxon>
        <taxon>metagenomes</taxon>
        <taxon>ecological metagenomes</taxon>
    </lineage>
</organism>
<dbReference type="Pfam" id="PF02698">
    <property type="entry name" value="DUF218"/>
    <property type="match status" value="1"/>
</dbReference>
<feature type="domain" description="DUF218" evidence="2">
    <location>
        <begin position="38"/>
        <end position="160"/>
    </location>
</feature>
<evidence type="ECO:0000259" key="2">
    <source>
        <dbReference type="Pfam" id="PF02698"/>
    </source>
</evidence>
<dbReference type="CDD" id="cd06259">
    <property type="entry name" value="YdcF-like"/>
    <property type="match status" value="1"/>
</dbReference>
<reference evidence="3" key="1">
    <citation type="submission" date="2019-03" db="EMBL/GenBank/DDBJ databases">
        <authorList>
            <person name="Hao L."/>
        </authorList>
    </citation>
    <scope>NUCLEOTIDE SEQUENCE</scope>
</reference>
<evidence type="ECO:0000313" key="3">
    <source>
        <dbReference type="EMBL" id="VFU12779.1"/>
    </source>
</evidence>
<sequence length="219" mass="24831">MTRRILAITVTVLFLAILITLLVRIEMQERDILHSPVDAVIVLAGRPDEDRQRLMEGVRLVEEGYGRYLILPMRDSALNWEALQKLYGVGRNIPGERVLIGRPEHMDSAVLKYCGGTFVEAALTMGLMQAKSLKSAVVVSSRYHIPRVRLAFQKLNSKNRLAFSYQPVGEPETDKLLSSARALAKRLIEYGKFFTAFFVYPLGSRIIEHELFPEEQPES</sequence>